<dbReference type="Gene3D" id="3.30.450.40">
    <property type="match status" value="1"/>
</dbReference>
<dbReference type="InterPro" id="IPR029016">
    <property type="entry name" value="GAF-like_dom_sf"/>
</dbReference>
<dbReference type="InterPro" id="IPR036457">
    <property type="entry name" value="PPM-type-like_dom_sf"/>
</dbReference>
<reference evidence="5" key="1">
    <citation type="journal article" date="2019" name="Int. J. Syst. Evol. Microbiol.">
        <title>The Global Catalogue of Microorganisms (GCM) 10K type strain sequencing project: providing services to taxonomists for standard genome sequencing and annotation.</title>
        <authorList>
            <consortium name="The Broad Institute Genomics Platform"/>
            <consortium name="The Broad Institute Genome Sequencing Center for Infectious Disease"/>
            <person name="Wu L."/>
            <person name="Ma J."/>
        </authorList>
    </citation>
    <scope>NUCLEOTIDE SEQUENCE [LARGE SCALE GENOMIC DNA]</scope>
    <source>
        <strain evidence="5">JCM 4855</strain>
    </source>
</reference>
<dbReference type="SMART" id="SM00065">
    <property type="entry name" value="GAF"/>
    <property type="match status" value="1"/>
</dbReference>
<dbReference type="InterPro" id="IPR000014">
    <property type="entry name" value="PAS"/>
</dbReference>
<dbReference type="SUPFAM" id="SSF81606">
    <property type="entry name" value="PP2C-like"/>
    <property type="match status" value="1"/>
</dbReference>
<dbReference type="Pfam" id="PF01590">
    <property type="entry name" value="GAF"/>
    <property type="match status" value="1"/>
</dbReference>
<gene>
    <name evidence="4" type="ORF">ACFQMH_28950</name>
</gene>
<feature type="domain" description="GAF" evidence="2">
    <location>
        <begin position="142"/>
        <end position="334"/>
    </location>
</feature>
<dbReference type="InterPro" id="IPR035965">
    <property type="entry name" value="PAS-like_dom_sf"/>
</dbReference>
<sequence length="576" mass="62099">MEAADSARDTDDLDLGNDVAPALRALLTDSVVGLAVWDTGLRCIWANDALERYDGIPREQRLGRPPRDSLTGDAGQLETLVRRVLADGHCVTGREYRVPSAVGQRRDRAFSASFVRLHTADGRPLGVCMLTLVVTDRRWAGDRLAVVSEAGARVGTTLDVTRTAQELADYTVPLIADYVTVDLTESVRLGEEPLDRLGPSCGRVPKFRRAGRASIHTGAPESLWSPGEVVYVPETSPFTQVLYTGRPLLEPRLDTSHDSWLARDPARAAKIREYGMHSLLILPVHARGVLLGVAVFVRTSNPTPFDENDQLLAEELVARAALSLDNARRYTRERNTALTLQRSLLPRRVHGGTAMEVAARYLPAEAEDSVGGDWFDVIGLSGGRLALVVGDVVGHGVTAAATMGRLRTAIRTLADLDLPPGELLTRLDRTFIRLTEDEEAADHTEIPSMGATCVYAVYDPAVRRCTLALAGHPPPAVVPPDSGVSFPDLPHGTPLGLGMLGFPSAELELPAGSLLALFSDGLVEDRHQDIDVGMQRVGRALTQHVPSLEDLCTAVIDTLPTATPADDVTLLLARGL</sequence>
<evidence type="ECO:0000259" key="2">
    <source>
        <dbReference type="SMART" id="SM00065"/>
    </source>
</evidence>
<keyword evidence="1" id="KW-0378">Hydrolase</keyword>
<dbReference type="EMBL" id="JBHSYM010000066">
    <property type="protein sequence ID" value="MFC7015661.1"/>
    <property type="molecule type" value="Genomic_DNA"/>
</dbReference>
<name>A0ABW2EA59_9ACTN</name>
<dbReference type="SUPFAM" id="SSF55781">
    <property type="entry name" value="GAF domain-like"/>
    <property type="match status" value="1"/>
</dbReference>
<proteinExistence type="predicted"/>
<evidence type="ECO:0000313" key="4">
    <source>
        <dbReference type="EMBL" id="MFC7015661.1"/>
    </source>
</evidence>
<dbReference type="InterPro" id="IPR003018">
    <property type="entry name" value="GAF"/>
</dbReference>
<dbReference type="RefSeq" id="WP_189871964.1">
    <property type="nucleotide sequence ID" value="NZ_BMWA01000009.1"/>
</dbReference>
<dbReference type="Gene3D" id="3.60.40.10">
    <property type="entry name" value="PPM-type phosphatase domain"/>
    <property type="match status" value="1"/>
</dbReference>
<dbReference type="Gene3D" id="3.30.450.20">
    <property type="entry name" value="PAS domain"/>
    <property type="match status" value="1"/>
</dbReference>
<dbReference type="PANTHER" id="PTHR43156:SF2">
    <property type="entry name" value="STAGE II SPORULATION PROTEIN E"/>
    <property type="match status" value="1"/>
</dbReference>
<dbReference type="Pfam" id="PF07228">
    <property type="entry name" value="SpoIIE"/>
    <property type="match status" value="1"/>
</dbReference>
<comment type="caution">
    <text evidence="4">The sequence shown here is derived from an EMBL/GenBank/DDBJ whole genome shotgun (WGS) entry which is preliminary data.</text>
</comment>
<protein>
    <submittedName>
        <fullName evidence="4">SpoIIE family protein phosphatase</fullName>
    </submittedName>
</protein>
<evidence type="ECO:0000313" key="5">
    <source>
        <dbReference type="Proteomes" id="UP001596409"/>
    </source>
</evidence>
<dbReference type="CDD" id="cd00130">
    <property type="entry name" value="PAS"/>
    <property type="match status" value="1"/>
</dbReference>
<feature type="domain" description="PPM-type phosphatase" evidence="3">
    <location>
        <begin position="355"/>
        <end position="575"/>
    </location>
</feature>
<dbReference type="PANTHER" id="PTHR43156">
    <property type="entry name" value="STAGE II SPORULATION PROTEIN E-RELATED"/>
    <property type="match status" value="1"/>
</dbReference>
<dbReference type="SUPFAM" id="SSF55785">
    <property type="entry name" value="PYP-like sensor domain (PAS domain)"/>
    <property type="match status" value="1"/>
</dbReference>
<keyword evidence="5" id="KW-1185">Reference proteome</keyword>
<dbReference type="Proteomes" id="UP001596409">
    <property type="component" value="Unassembled WGS sequence"/>
</dbReference>
<dbReference type="SMART" id="SM00331">
    <property type="entry name" value="PP2C_SIG"/>
    <property type="match status" value="1"/>
</dbReference>
<dbReference type="InterPro" id="IPR052016">
    <property type="entry name" value="Bact_Sigma-Reg"/>
</dbReference>
<dbReference type="InterPro" id="IPR013656">
    <property type="entry name" value="PAS_4"/>
</dbReference>
<evidence type="ECO:0000256" key="1">
    <source>
        <dbReference type="ARBA" id="ARBA00022801"/>
    </source>
</evidence>
<dbReference type="InterPro" id="IPR001932">
    <property type="entry name" value="PPM-type_phosphatase-like_dom"/>
</dbReference>
<evidence type="ECO:0000259" key="3">
    <source>
        <dbReference type="SMART" id="SM00331"/>
    </source>
</evidence>
<dbReference type="Pfam" id="PF08448">
    <property type="entry name" value="PAS_4"/>
    <property type="match status" value="1"/>
</dbReference>
<accession>A0ABW2EA59</accession>
<organism evidence="4 5">
    <name type="scientific">Streptomyces viridiviolaceus</name>
    <dbReference type="NCBI Taxonomy" id="68282"/>
    <lineage>
        <taxon>Bacteria</taxon>
        <taxon>Bacillati</taxon>
        <taxon>Actinomycetota</taxon>
        <taxon>Actinomycetes</taxon>
        <taxon>Kitasatosporales</taxon>
        <taxon>Streptomycetaceae</taxon>
        <taxon>Streptomyces</taxon>
    </lineage>
</organism>